<organism evidence="1 2">
    <name type="scientific">Streptomyces doudnae</name>
    <dbReference type="NCBI Taxonomy" id="3075536"/>
    <lineage>
        <taxon>Bacteria</taxon>
        <taxon>Bacillati</taxon>
        <taxon>Actinomycetota</taxon>
        <taxon>Actinomycetes</taxon>
        <taxon>Kitasatosporales</taxon>
        <taxon>Streptomycetaceae</taxon>
        <taxon>Streptomyces</taxon>
    </lineage>
</organism>
<reference evidence="2" key="1">
    <citation type="submission" date="2023-07" db="EMBL/GenBank/DDBJ databases">
        <title>30 novel species of actinomycetes from the DSMZ collection.</title>
        <authorList>
            <person name="Nouioui I."/>
        </authorList>
    </citation>
    <scope>NUCLEOTIDE SEQUENCE [LARGE SCALE GENOMIC DNA]</scope>
    <source>
        <strain evidence="2">DSM 41981</strain>
    </source>
</reference>
<accession>A0ABD5EPA7</accession>
<name>A0ABD5EPA7_9ACTN</name>
<dbReference type="RefSeq" id="WP_093824433.1">
    <property type="nucleotide sequence ID" value="NZ_JAVRES010000004.1"/>
</dbReference>
<protein>
    <submittedName>
        <fullName evidence="1">Uncharacterized protein</fullName>
    </submittedName>
</protein>
<sequence length="133" mass="14561">MPQSHTQRAISYTRREFVVPVDQTHGANHTAVNAAWQDAIRSYRADHQLPADATIPEGAVAFWPGVDEIIVSYERERPAQPSLDDVARTLAAHDQATGRQSIPYSSLTAVDHEAYHAAARDVLAILQPAAPRA</sequence>
<keyword evidence="2" id="KW-1185">Reference proteome</keyword>
<evidence type="ECO:0000313" key="1">
    <source>
        <dbReference type="EMBL" id="MDT0435665.1"/>
    </source>
</evidence>
<dbReference type="AlphaFoldDB" id="A0ABD5EPA7"/>
<evidence type="ECO:0000313" key="2">
    <source>
        <dbReference type="Proteomes" id="UP001183535"/>
    </source>
</evidence>
<dbReference type="EMBL" id="JAVRES010000004">
    <property type="protein sequence ID" value="MDT0435665.1"/>
    <property type="molecule type" value="Genomic_DNA"/>
</dbReference>
<gene>
    <name evidence="1" type="ORF">RM877_13315</name>
</gene>
<dbReference type="Proteomes" id="UP001183535">
    <property type="component" value="Unassembled WGS sequence"/>
</dbReference>
<comment type="caution">
    <text evidence="1">The sequence shown here is derived from an EMBL/GenBank/DDBJ whole genome shotgun (WGS) entry which is preliminary data.</text>
</comment>
<proteinExistence type="predicted"/>